<dbReference type="Proteomes" id="UP000663193">
    <property type="component" value="Chromosome 7"/>
</dbReference>
<gene>
    <name evidence="1" type="ORF">JI435_086860</name>
</gene>
<dbReference type="AlphaFoldDB" id="A0A7U2F2I0"/>
<dbReference type="KEGG" id="pno:SNOG_08686"/>
<organism evidence="1 2">
    <name type="scientific">Phaeosphaeria nodorum (strain SN15 / ATCC MYA-4574 / FGSC 10173)</name>
    <name type="common">Glume blotch fungus</name>
    <name type="synonym">Parastagonospora nodorum</name>
    <dbReference type="NCBI Taxonomy" id="321614"/>
    <lineage>
        <taxon>Eukaryota</taxon>
        <taxon>Fungi</taxon>
        <taxon>Dikarya</taxon>
        <taxon>Ascomycota</taxon>
        <taxon>Pezizomycotina</taxon>
        <taxon>Dothideomycetes</taxon>
        <taxon>Pleosporomycetidae</taxon>
        <taxon>Pleosporales</taxon>
        <taxon>Pleosporineae</taxon>
        <taxon>Phaeosphaeriaceae</taxon>
        <taxon>Parastagonospora</taxon>
    </lineage>
</organism>
<dbReference type="RefSeq" id="XP_001798995.1">
    <property type="nucleotide sequence ID" value="XM_001798943.1"/>
</dbReference>
<proteinExistence type="predicted"/>
<evidence type="ECO:0000313" key="2">
    <source>
        <dbReference type="Proteomes" id="UP000663193"/>
    </source>
</evidence>
<accession>A0A7U2F2I0</accession>
<name>A0A7U2F2I0_PHANO</name>
<sequence>MSTESQNPDKIIPIERTPEQDWVYERMEQEQLYFVDIKPYAQVDRSFGILDSRYWNEQRLEALKALLGVMVMPLLEWEEEAVKTACELRFGGMWDDGRKCSANVCARMDFRVADGSE</sequence>
<reference evidence="2" key="1">
    <citation type="journal article" date="2021" name="BMC Genomics">
        <title>Chromosome-level genome assembly and manually-curated proteome of model necrotroph Parastagonospora nodorum Sn15 reveals a genome-wide trove of candidate effector homologs, and redundancy of virulence-related functions within an accessory chromosome.</title>
        <authorList>
            <person name="Bertazzoni S."/>
            <person name="Jones D.A.B."/>
            <person name="Phan H.T."/>
            <person name="Tan K.-C."/>
            <person name="Hane J.K."/>
        </authorList>
    </citation>
    <scope>NUCLEOTIDE SEQUENCE [LARGE SCALE GENOMIC DNA]</scope>
    <source>
        <strain evidence="2">SN15 / ATCC MYA-4574 / FGSC 10173)</strain>
    </source>
</reference>
<dbReference type="EMBL" id="CP069029">
    <property type="protein sequence ID" value="QRC97539.1"/>
    <property type="molecule type" value="Genomic_DNA"/>
</dbReference>
<protein>
    <submittedName>
        <fullName evidence="1">Uncharacterized protein</fullName>
    </submittedName>
</protein>
<dbReference type="VEuPathDB" id="FungiDB:JI435_086860"/>
<evidence type="ECO:0000313" key="1">
    <source>
        <dbReference type="EMBL" id="QRC97539.1"/>
    </source>
</evidence>
<keyword evidence="2" id="KW-1185">Reference proteome</keyword>